<dbReference type="GO" id="GO:0043190">
    <property type="term" value="C:ATP-binding cassette (ABC) transporter complex"/>
    <property type="evidence" value="ECO:0007669"/>
    <property type="project" value="InterPro"/>
</dbReference>
<evidence type="ECO:0000256" key="2">
    <source>
        <dbReference type="ARBA" id="ARBA00022729"/>
    </source>
</evidence>
<feature type="chain" id="PRO_5031036794" evidence="3">
    <location>
        <begin position="27"/>
        <end position="291"/>
    </location>
</feature>
<dbReference type="InterPro" id="IPR005770">
    <property type="entry name" value="PhnD"/>
</dbReference>
<comment type="caution">
    <text evidence="4">The sequence shown here is derived from an EMBL/GenBank/DDBJ whole genome shotgun (WGS) entry which is preliminary data.</text>
</comment>
<name>A0A7V8FVJ5_9BURK</name>
<dbReference type="PANTHER" id="PTHR35841">
    <property type="entry name" value="PHOSPHONATES-BINDING PERIPLASMIC PROTEIN"/>
    <property type="match status" value="1"/>
</dbReference>
<gene>
    <name evidence="4" type="primary">phnD2_2</name>
    <name evidence="4" type="ORF">GAK35_02768</name>
</gene>
<dbReference type="SUPFAM" id="SSF53850">
    <property type="entry name" value="Periplasmic binding protein-like II"/>
    <property type="match status" value="1"/>
</dbReference>
<feature type="signal peptide" evidence="3">
    <location>
        <begin position="1"/>
        <end position="26"/>
    </location>
</feature>
<organism evidence="4 5">
    <name type="scientific">Herbaspirillum frisingense</name>
    <dbReference type="NCBI Taxonomy" id="92645"/>
    <lineage>
        <taxon>Bacteria</taxon>
        <taxon>Pseudomonadati</taxon>
        <taxon>Pseudomonadota</taxon>
        <taxon>Betaproteobacteria</taxon>
        <taxon>Burkholderiales</taxon>
        <taxon>Oxalobacteraceae</taxon>
        <taxon>Herbaspirillum</taxon>
    </lineage>
</organism>
<protein>
    <submittedName>
        <fullName evidence="4">Putative ABC transporter phosphonate/phosphite binding protein PhnD2</fullName>
    </submittedName>
</protein>
<dbReference type="Gene3D" id="3.40.190.10">
    <property type="entry name" value="Periplasmic binding protein-like II"/>
    <property type="match status" value="2"/>
</dbReference>
<dbReference type="EMBL" id="WNDX01000086">
    <property type="protein sequence ID" value="KAF1042341.1"/>
    <property type="molecule type" value="Genomic_DNA"/>
</dbReference>
<dbReference type="GO" id="GO:0055085">
    <property type="term" value="P:transmembrane transport"/>
    <property type="evidence" value="ECO:0007669"/>
    <property type="project" value="InterPro"/>
</dbReference>
<evidence type="ECO:0000313" key="4">
    <source>
        <dbReference type="EMBL" id="KAF1042341.1"/>
    </source>
</evidence>
<dbReference type="AlphaFoldDB" id="A0A7V8FVJ5"/>
<comment type="similarity">
    <text evidence="1">Belongs to the phosphate/phosphite/phosphonate binding protein family.</text>
</comment>
<accession>A0A7V8FVJ5</accession>
<proteinExistence type="inferred from homology"/>
<reference evidence="5" key="1">
    <citation type="journal article" date="2020" name="MBio">
        <title>Horizontal gene transfer to a defensive symbiont with a reduced genome amongst a multipartite beetle microbiome.</title>
        <authorList>
            <person name="Waterworth S.C."/>
            <person name="Florez L.V."/>
            <person name="Rees E.R."/>
            <person name="Hertweck C."/>
            <person name="Kaltenpoth M."/>
            <person name="Kwan J.C."/>
        </authorList>
    </citation>
    <scope>NUCLEOTIDE SEQUENCE [LARGE SCALE GENOMIC DNA]</scope>
</reference>
<dbReference type="PANTHER" id="PTHR35841:SF1">
    <property type="entry name" value="PHOSPHONATES-BINDING PERIPLASMIC PROTEIN"/>
    <property type="match status" value="1"/>
</dbReference>
<keyword evidence="2 3" id="KW-0732">Signal</keyword>
<dbReference type="Pfam" id="PF12974">
    <property type="entry name" value="Phosphonate-bd"/>
    <property type="match status" value="1"/>
</dbReference>
<evidence type="ECO:0000256" key="3">
    <source>
        <dbReference type="SAM" id="SignalP"/>
    </source>
</evidence>
<evidence type="ECO:0000256" key="1">
    <source>
        <dbReference type="ARBA" id="ARBA00007162"/>
    </source>
</evidence>
<dbReference type="NCBIfam" id="TIGR01098">
    <property type="entry name" value="3A0109s03R"/>
    <property type="match status" value="1"/>
</dbReference>
<evidence type="ECO:0000313" key="5">
    <source>
        <dbReference type="Proteomes" id="UP000462435"/>
    </source>
</evidence>
<dbReference type="Proteomes" id="UP000462435">
    <property type="component" value="Unassembled WGS sequence"/>
</dbReference>
<sequence>MCFTMLKPLLINALCALGLTATSALAANPDPDTLKVALIPEENPSKIIQANQDFKAYLEKATGKKVELIVTLDYSAMFEAARFGRIDMGYYGPMPYVMARSRANIEPVAVLVANGAPTYLGCIIASKAGGVKTLADVRGKTFGFTDPASTAGHLLSRTMMLNLGMVAGKDYQYQFLNGHDALALAVQNNRVQAGATTCPLLESFIKRGIVDAGKIEIIDHTAPIPNYPWAVRSDLSPALKDKLRKALLNLNDPKILEVFHGERFDAIDDRVFDQLREAATKLNIDTSGKGK</sequence>